<feature type="compositionally biased region" description="Acidic residues" evidence="1">
    <location>
        <begin position="2072"/>
        <end position="2081"/>
    </location>
</feature>
<feature type="compositionally biased region" description="Acidic residues" evidence="1">
    <location>
        <begin position="2021"/>
        <end position="2030"/>
    </location>
</feature>
<feature type="region of interest" description="Disordered" evidence="1">
    <location>
        <begin position="4019"/>
        <end position="4094"/>
    </location>
</feature>
<name>A0A7M5X0T6_9CNID</name>
<feature type="region of interest" description="Disordered" evidence="1">
    <location>
        <begin position="2581"/>
        <end position="2615"/>
    </location>
</feature>
<feature type="compositionally biased region" description="Acidic residues" evidence="1">
    <location>
        <begin position="2174"/>
        <end position="2183"/>
    </location>
</feature>
<feature type="region of interest" description="Disordered" evidence="1">
    <location>
        <begin position="1762"/>
        <end position="1798"/>
    </location>
</feature>
<feature type="compositionally biased region" description="Acidic residues" evidence="1">
    <location>
        <begin position="2743"/>
        <end position="2754"/>
    </location>
</feature>
<feature type="region of interest" description="Disordered" evidence="1">
    <location>
        <begin position="2707"/>
        <end position="2754"/>
    </location>
</feature>
<feature type="compositionally biased region" description="Acidic residues" evidence="1">
    <location>
        <begin position="2327"/>
        <end position="2336"/>
    </location>
</feature>
<feature type="compositionally biased region" description="Basic and acidic residues" evidence="1">
    <location>
        <begin position="1409"/>
        <end position="1426"/>
    </location>
</feature>
<feature type="compositionally biased region" description="Acidic residues" evidence="1">
    <location>
        <begin position="2480"/>
        <end position="2489"/>
    </location>
</feature>
<feature type="compositionally biased region" description="Acidic residues" evidence="1">
    <location>
        <begin position="2582"/>
        <end position="2591"/>
    </location>
</feature>
<keyword evidence="3" id="KW-1185">Reference proteome</keyword>
<feature type="region of interest" description="Disordered" evidence="1">
    <location>
        <begin position="726"/>
        <end position="786"/>
    </location>
</feature>
<feature type="region of interest" description="Disordered" evidence="1">
    <location>
        <begin position="1554"/>
        <end position="1677"/>
    </location>
</feature>
<feature type="region of interest" description="Disordered" evidence="1">
    <location>
        <begin position="1207"/>
        <end position="1281"/>
    </location>
</feature>
<feature type="region of interest" description="Disordered" evidence="1">
    <location>
        <begin position="1968"/>
        <end position="2003"/>
    </location>
</feature>
<feature type="compositionally biased region" description="Basic and acidic residues" evidence="1">
    <location>
        <begin position="1554"/>
        <end position="1569"/>
    </location>
</feature>
<evidence type="ECO:0000256" key="1">
    <source>
        <dbReference type="SAM" id="MobiDB-lite"/>
    </source>
</evidence>
<evidence type="ECO:0000313" key="3">
    <source>
        <dbReference type="Proteomes" id="UP000594262"/>
    </source>
</evidence>
<feature type="compositionally biased region" description="Acidic residues" evidence="1">
    <location>
        <begin position="2097"/>
        <end position="2106"/>
    </location>
</feature>
<feature type="region of interest" description="Disordered" evidence="1">
    <location>
        <begin position="2224"/>
        <end position="2258"/>
    </location>
</feature>
<feature type="compositionally biased region" description="Basic residues" evidence="1">
    <location>
        <begin position="4046"/>
        <end position="4059"/>
    </location>
</feature>
<feature type="compositionally biased region" description="Polar residues" evidence="1">
    <location>
        <begin position="1319"/>
        <end position="1329"/>
    </location>
</feature>
<feature type="compositionally biased region" description="Acidic residues" evidence="1">
    <location>
        <begin position="2225"/>
        <end position="2234"/>
    </location>
</feature>
<feature type="region of interest" description="Disordered" evidence="1">
    <location>
        <begin position="1817"/>
        <end position="1851"/>
    </location>
</feature>
<feature type="region of interest" description="Disordered" evidence="1">
    <location>
        <begin position="2479"/>
        <end position="2514"/>
    </location>
</feature>
<feature type="compositionally biased region" description="Basic and acidic residues" evidence="1">
    <location>
        <begin position="4077"/>
        <end position="4094"/>
    </location>
</feature>
<feature type="region of interest" description="Disordered" evidence="1">
    <location>
        <begin position="2530"/>
        <end position="2565"/>
    </location>
</feature>
<feature type="compositionally biased region" description="Basic and acidic residues" evidence="1">
    <location>
        <begin position="1715"/>
        <end position="1726"/>
    </location>
</feature>
<feature type="compositionally biased region" description="Basic and acidic residues" evidence="1">
    <location>
        <begin position="2707"/>
        <end position="2716"/>
    </location>
</feature>
<feature type="region of interest" description="Disordered" evidence="1">
    <location>
        <begin position="2325"/>
        <end position="2360"/>
    </location>
</feature>
<feature type="compositionally biased region" description="Polar residues" evidence="1">
    <location>
        <begin position="2443"/>
        <end position="2453"/>
    </location>
</feature>
<feature type="compositionally biased region" description="Polar residues" evidence="1">
    <location>
        <begin position="1210"/>
        <end position="1221"/>
    </location>
</feature>
<feature type="compositionally biased region" description="Acidic residues" evidence="1">
    <location>
        <begin position="2123"/>
        <end position="2132"/>
    </location>
</feature>
<feature type="compositionally biased region" description="Polar residues" evidence="1">
    <location>
        <begin position="822"/>
        <end position="837"/>
    </location>
</feature>
<feature type="region of interest" description="Disordered" evidence="1">
    <location>
        <begin position="2173"/>
        <end position="2208"/>
    </location>
</feature>
<feature type="region of interest" description="Disordered" evidence="1">
    <location>
        <begin position="1482"/>
        <end position="1538"/>
    </location>
</feature>
<feature type="region of interest" description="Disordered" evidence="1">
    <location>
        <begin position="1870"/>
        <end position="1901"/>
    </location>
</feature>
<feature type="region of interest" description="Disordered" evidence="1">
    <location>
        <begin position="2072"/>
        <end position="2106"/>
    </location>
</feature>
<feature type="compositionally biased region" description="Polar residues" evidence="1">
    <location>
        <begin position="2723"/>
        <end position="2734"/>
    </location>
</feature>
<feature type="region of interest" description="Disordered" evidence="1">
    <location>
        <begin position="1308"/>
        <end position="1329"/>
    </location>
</feature>
<evidence type="ECO:0000313" key="2">
    <source>
        <dbReference type="EnsemblMetazoa" id="CLYHEMP016167.1"/>
    </source>
</evidence>
<sequence length="4094" mass="462799">QTEKVLVATKVSTEENVPEDAEILSQDISESVSIGAIQIEEILVATNVSTEKNVPENSEIIPQDVSESVSIEEIQTEEILVATKVSIEEAAPEDSVIVPQDVSESVFIGEIQTEEVLVATKVLTEDNVPENSEIVPQNVAESVSIGEIQTEEVLVATRVSTEQNVPDDSEIVPQNVAESVFIEELQTEEVFFATKVSTEENVPEDSEIAPQQVSESVSIGAKQIEEVLVATKVSTEQNVHDNSEIVPQDVSESVSIEELQTEKVLVATKVSIEQNVHDNSEIVPQDVSESVSIEEIQTEKVLVATKVSTEENVPEDAEILSQDISESVSIGAIQIEEILVATNVSTEKNVPENSEIIPQDVSESVSIEEIQTEEILVATKVSIEEAVPDDSEIVPQDVSESVSIEEIETEEVLVATKVSTEENVPDDSEIVPQAVWESVSIGEIQTEEVSIEENVPDDSEIVPQDVSESVSIEEIETGEVLVAAKVSIEENVPDDSEIVPQNVSESVFIEEIETGEVLVAAKVSIEENVPEDSEIAPQQVSESVSIEEIQTEKVLVATKVSTEENVPEDSEIVPQDISESVSIGAKQIEEVLVATKVSTEQNVHDNSEIVPQDVSESVSIEEIQTEEILVATKVSTEENVPDDSEFFLPDVSESVSVEAEEIIVANRISYVDYASPLEISNMQFNEALLPFEGKSADKVQLHDGEYMVVSERLMVQPHSACCSLCSSDEDSLGEDENSAQDVGFHSPSLCPRDGNHEDSSKVEKGNEGRVGIQTEGDDTPQGLTHPSVMDKQQIRSVDVEEIFVEEEDEEYEFVEILSEPSMKSTQNVEQGRSTQPSKHPFSTERFLTSPTISVENVDEEVKDEMVAEDEENGSSGDEFVLIEIVEQYQQRQSMDVQLDNLSSGTQLVEEIDKEVEGEESAETDEDKQLNEFANERDEELDNLFQQPSRSNLQSPDANANIFFTKPTDRPPTMSPQMMARSISPSLLSPLPSPGPKEETAKVFVLSSYQAEVIPPRAKTPVIEDFQTSQNEVGKLMLAPESSYETEELSPSKRHLDYPIETPSRTIMSVSTIDIKPVYQTTPTIQLPTKDMIVINVDLPKHKRRWSTDLIVNVVQEEGDYHRVEDRHVVLVFPDTTYEEVITIMFVERATPSINVLFTPVNVDMVDVKSDDEGSMSPFEEIVSEEITTLAMSMPDFLDDLPETLVDDQLQPENPLSNSLQVNPPEDQLQPAKEDSNDTKAPDALILPKPRKFIPTTNWPNVDEEKLKSPTSPSPLSPGDRILEQPKFSFIRRIIYGESPTLLNDEVTEQSEDPPMLVGSENSSKPQPEVNTIRLGEDTQAILENESNEPFEILTKEPTVLSQYASQPKEEELDREPVSESPVIVETNIRSAIQQSKVPELPFHGTSTFDKPERKEKSASMDQRPFERNTPIEMMEHQTVIVDSLQITPKTPQVVEEGRVLQDYNEEKSLPISEPKELISEDLAEEAKVPDPESNVKFGTLLPDEQADDRTTPKPSYYQLLSDSPDEPRRRSRVWSNSTTDSECDIVLIEIEHMSTDDELDAPRDDDHLVTTEPIDEDNIIPDQMKSVESELDFSSLYQGDETPKSPVLLGLPVDLDLLPETSVDDSDKSSQDEEPEDKYLPKRDRVFEEFEATTETPLQSQPSYDLDDHSQEDLPTVKSFTRIQTITTEDTEPVEEQPLQSASFVILQEQPSAVDKSDIPEKDDLPTVKSFTRTQTITTEDTEPVEEQPLQSATFVILQEQPLAVDERDLPEEGDLPTVESFTRTQTITTEDTEPVEEQPLQSAPFVMLQEQASIVDESDLPEEGDLPTVKSFTRTQTITTEDTEPVEEQPLQSASFVILQEQASIVDKSDLPKEGDLPTVKSFTRTQTITTEDTEPVEEQPLQSASFVMLQEQPSIVDESDLPKEGDLPIVKFFTRTQTITTEDTEPVEEQPLQSASFVMLQEQPSIVDESDLPKEGDLPTVKSFTRTQTVTTEDTEPVEELPLQSASFVILQEQPLAVDESDLPEEGDLPTVKSFTRTQTITTEDTEPVEEQPVQSASFVMLQEQASIVDEIDLPEEGDLPTVKSFTRTQTITTEDTEPVEEEPLQSASFVMLQEQPSIVDESDLPEEGDLPTVKSFTRTQTITTEDTEPVEEQPLQSASFVMLQEQPSIVDESDLPEEGDLPTVKSFTRTQTITTEDTEPVKEQPLQSASFVMLQEQPSIVDESDFPEEGDLPTVKSFTRTQTITTEDTEPVKEQPLQSASFVMLQEQPSAVDESDLPEEGDLPTAKSFTRTQTITTEDTEPLKEQPLQSVSFVVLQEQPSIVDESDLPEEGDLPTAKSFTRTQTITTEDTEPVKEQPLQSASFVMLQEQSLAVDESDLPKEGDLPTVKSFTRTQTITTEDIEPAEEQPLQSASFVMLQEQPSIVDESDFPEEGDLPTVKSFTRTQTIITEDTEPVEEQPLQSASFVMLQEQPSIVDESDLPEEGDLPTVKSFTRTQTITTEDTEPAEEQPLQSASFVMLQEQPSIVDESDFPEEGDLPTVKSFTRTQKITTEDTEPVEEQPLQSASFVMLQEQPSIVDESDLPEEGDLPTVKSFTRTQTITTEDIEPAEEQPLQSASFVMLQEQLSAVDESKDDQVSPNVKTFTRTKTITTLEPLDEHPNITVKVDEPLNGEEEEIIIPYSSDHARPPSRQSVLQAEREVLKEHDEKIHDEPIPEYIGLQTTSTRPSISQLPPWMVNAGDDEDSEYDDPQDLEQKVYHQSSLIKSKPERPRDIAISPYLLPSFKEDDHLGEELSFTSPEEEHHRTSPPQHEGKLVNLFSTDDRTIEQQSGYRSPTEFIVQYTINADDVEQPTDILRSQTSPARVNAPKPIYDVFWNEPQEIPRSKSVHEFPSSRRRSEDIHSGIPRRSNSFDMTNRRNSFDGMMFRPKNLFFWKNTNIARSMSSLNSYNTSDSADSFMEEDLEVNDWLDSASPVVPKSPRSLRAHTLKADTDALQRIEPIKSRGMISVKPKRVANWLTSLFPQQPQRKTNYQSFKKSVVIPEGLVEEEVYFVYCYLHGGQKWKIGAKTNKFNEMTEVSAIRRRGPYQNQPSDLPVDEIENRLLELANERQQKGLPMVDGDHIMYTSLQSDDALVQTVRHDLNKKRSRNVADIARWLVVLREAKDDDIHTFNDFQETFPQLKEISEYDQFLLYALVYDPPHWKVNLDTNPGGSVYGVHFEHQPDGDVISNLKVRNILIKTALNDEDTREELARLGFILPESDSSPYQISRLPTKLRRFEKRLSTAEQPTRRLSLWDFEQAFPEISDLDEEDKLLLYAYFHGEQQWEVMIESKDGSTTLVSDIKLKTTKKHPTTPTKDFSFDHLDTHDDICETDMRTFYNQSAYPSTVSKLIDDWSKHPTKEQINSFDEFKQIYHELKPKHSEFDAFVVYTLIHNPEKWRTVLEVDPSMEKAVIHVQLRDMHKDSQPFLFDFLRPEYLSTLNPSHTREKMNEVLQEHKFNPKVGYKLNSSPRVDSLPIALSEHSNTLNQENTPLPTLAAFQEFFPQIAEMPLSEQHLMFAYYNALHQWDIELNLDQEDLLNQTPFEERKRGGRTLRPGRTEGRARTMTTKHRRRPQQQRSLDDTLSDERRRVYTVGNQRYRSDPHKRASYTGPMKLVMIDLSRVAHVFPILDRDQMENEDLHVTSYNEYRLRLSLCVQNPEVLTEQEMYALYCYYYGKAIQRILHNNPEVKEMEMVSHDISRPELPRVHIIALNMARWIQYLINKRTTFPLKSFQQFTDSLPSIKSLNQPEQYALYCFMYGRSLEIQETPPITPTNPQVVEAIHSPITPQTLHSEANMSFTPMSTRTDFSIPRSFTLPERPKSTDPFIDLSTTGGRHYTFSDQDSSVSFPRAARSIDAYSQHSRDDLSTIFGEAVEFDDELSPVDYTTRRQTEIHLSQLKTIDSPEVSRVRSPQRNDSFEFVDFNDATITHTEPSDESDFRRRLQTEVKSAKVRHSNLQPDNTEDGFISFDQVKMSHENQQTSSYNRPRLQTEVHSAQLERQKSREKKKRKKSKKKSKGENENVNYRTPTTKRRSFSEKTNDEDPEKYFSRF</sequence>
<feature type="region of interest" description="Disordered" evidence="1">
    <location>
        <begin position="2377"/>
        <end position="2411"/>
    </location>
</feature>
<feature type="compositionally biased region" description="Low complexity" evidence="1">
    <location>
        <begin position="1606"/>
        <end position="1619"/>
    </location>
</feature>
<feature type="region of interest" description="Disordered" evidence="1">
    <location>
        <begin position="2122"/>
        <end position="2156"/>
    </location>
</feature>
<protein>
    <submittedName>
        <fullName evidence="2">Uncharacterized protein</fullName>
    </submittedName>
</protein>
<feature type="compositionally biased region" description="Acidic residues" evidence="1">
    <location>
        <begin position="2429"/>
        <end position="2438"/>
    </location>
</feature>
<feature type="compositionally biased region" description="Polar residues" evidence="1">
    <location>
        <begin position="2392"/>
        <end position="2402"/>
    </location>
</feature>
<feature type="compositionally biased region" description="Polar residues" evidence="1">
    <location>
        <begin position="2596"/>
        <end position="2606"/>
    </location>
</feature>
<feature type="compositionally biased region" description="Acidic residues" evidence="1">
    <location>
        <begin position="2531"/>
        <end position="2540"/>
    </location>
</feature>
<feature type="region of interest" description="Disordered" evidence="1">
    <location>
        <begin position="2889"/>
        <end position="2917"/>
    </location>
</feature>
<accession>A0A7M5X0T6</accession>
<feature type="region of interest" description="Disordered" evidence="1">
    <location>
        <begin position="1394"/>
        <end position="1433"/>
    </location>
</feature>
<feature type="region of interest" description="Disordered" evidence="1">
    <location>
        <begin position="1711"/>
        <end position="1749"/>
    </location>
</feature>
<reference evidence="2" key="1">
    <citation type="submission" date="2021-01" db="UniProtKB">
        <authorList>
            <consortium name="EnsemblMetazoa"/>
        </authorList>
    </citation>
    <scope>IDENTIFICATION</scope>
</reference>
<feature type="compositionally biased region" description="Acidic residues" evidence="1">
    <location>
        <begin position="2276"/>
        <end position="2285"/>
    </location>
</feature>
<feature type="region of interest" description="Disordered" evidence="1">
    <location>
        <begin position="2271"/>
        <end position="2311"/>
    </location>
</feature>
<feature type="compositionally biased region" description="Basic and acidic residues" evidence="1">
    <location>
        <begin position="1231"/>
        <end position="1240"/>
    </location>
</feature>
<feature type="region of interest" description="Disordered" evidence="1">
    <location>
        <begin position="2020"/>
        <end position="2055"/>
    </location>
</feature>
<feature type="compositionally biased region" description="Polar residues" evidence="1">
    <location>
        <begin position="1653"/>
        <end position="1663"/>
    </location>
</feature>
<feature type="region of interest" description="Disordered" evidence="1">
    <location>
        <begin position="3585"/>
        <end position="3630"/>
    </location>
</feature>
<dbReference type="OrthoDB" id="10693289at2759"/>
<feature type="region of interest" description="Disordered" evidence="1">
    <location>
        <begin position="2797"/>
        <end position="2817"/>
    </location>
</feature>
<feature type="compositionally biased region" description="Acidic residues" evidence="1">
    <location>
        <begin position="1817"/>
        <end position="1826"/>
    </location>
</feature>
<feature type="compositionally biased region" description="Basic and acidic residues" evidence="1">
    <location>
        <begin position="753"/>
        <end position="767"/>
    </location>
</feature>
<organism evidence="2 3">
    <name type="scientific">Clytia hemisphaerica</name>
    <dbReference type="NCBI Taxonomy" id="252671"/>
    <lineage>
        <taxon>Eukaryota</taxon>
        <taxon>Metazoa</taxon>
        <taxon>Cnidaria</taxon>
        <taxon>Hydrozoa</taxon>
        <taxon>Hydroidolina</taxon>
        <taxon>Leptothecata</taxon>
        <taxon>Obeliida</taxon>
        <taxon>Clytiidae</taxon>
        <taxon>Clytia</taxon>
    </lineage>
</organism>
<feature type="compositionally biased region" description="Acidic residues" evidence="1">
    <location>
        <begin position="727"/>
        <end position="738"/>
    </location>
</feature>
<dbReference type="Proteomes" id="UP000594262">
    <property type="component" value="Unplaced"/>
</dbReference>
<feature type="region of interest" description="Disordered" evidence="1">
    <location>
        <begin position="2428"/>
        <end position="2461"/>
    </location>
</feature>
<proteinExistence type="predicted"/>
<feature type="compositionally biased region" description="Basic and acidic residues" evidence="1">
    <location>
        <begin position="1625"/>
        <end position="1648"/>
    </location>
</feature>
<dbReference type="EnsemblMetazoa" id="CLYHEMT016167.1">
    <property type="protein sequence ID" value="CLYHEMP016167.1"/>
    <property type="gene ID" value="CLYHEMG016167"/>
</dbReference>
<feature type="compositionally biased region" description="Basic and acidic residues" evidence="1">
    <location>
        <begin position="2889"/>
        <end position="2905"/>
    </location>
</feature>
<feature type="region of interest" description="Disordered" evidence="1">
    <location>
        <begin position="822"/>
        <end position="843"/>
    </location>
</feature>